<dbReference type="Proteomes" id="UP001219297">
    <property type="component" value="Unassembled WGS sequence"/>
</dbReference>
<dbReference type="RefSeq" id="WP_274735216.1">
    <property type="nucleotide sequence ID" value="NZ_CAMXYX010000007.1"/>
</dbReference>
<organism evidence="4 5">
    <name type="scientific">Actinotignum sanguinis</name>
    <dbReference type="NCBI Taxonomy" id="1445614"/>
    <lineage>
        <taxon>Bacteria</taxon>
        <taxon>Bacillati</taxon>
        <taxon>Actinomycetota</taxon>
        <taxon>Actinomycetes</taxon>
        <taxon>Actinomycetales</taxon>
        <taxon>Actinomycetaceae</taxon>
        <taxon>Actinotignum</taxon>
    </lineage>
</organism>
<keyword evidence="2" id="KW-0472">Membrane</keyword>
<evidence type="ECO:0000259" key="3">
    <source>
        <dbReference type="Pfam" id="PF07331"/>
    </source>
</evidence>
<dbReference type="InterPro" id="IPR009936">
    <property type="entry name" value="DUF1468"/>
</dbReference>
<feature type="transmembrane region" description="Helical" evidence="2">
    <location>
        <begin position="47"/>
        <end position="67"/>
    </location>
</feature>
<accession>A0ABT5VAV2</accession>
<comment type="caution">
    <text evidence="4">The sequence shown here is derived from an EMBL/GenBank/DDBJ whole genome shotgun (WGS) entry which is preliminary data.</text>
</comment>
<feature type="transmembrane region" description="Helical" evidence="2">
    <location>
        <begin position="143"/>
        <end position="176"/>
    </location>
</feature>
<evidence type="ECO:0000256" key="1">
    <source>
        <dbReference type="SAM" id="MobiDB-lite"/>
    </source>
</evidence>
<name>A0ABT5VAV2_9ACTO</name>
<dbReference type="GeneID" id="83608712"/>
<feature type="region of interest" description="Disordered" evidence="1">
    <location>
        <begin position="1"/>
        <end position="36"/>
    </location>
</feature>
<keyword evidence="5" id="KW-1185">Reference proteome</keyword>
<proteinExistence type="predicted"/>
<reference evidence="4 5" key="1">
    <citation type="submission" date="2023-02" db="EMBL/GenBank/DDBJ databases">
        <title>Defining the Infant Male Urobiome and Moving Towards Mechanisms in Urobiome Research.</title>
        <authorList>
            <person name="Reasoner S."/>
            <person name="Flores V."/>
            <person name="Van Horn G."/>
            <person name="Morales G."/>
            <person name="Peard L."/>
            <person name="Abelson B."/>
            <person name="Manuel C."/>
            <person name="Lee J."/>
            <person name="Baker B."/>
            <person name="Williams T."/>
            <person name="Schmitz J."/>
            <person name="Clayton D."/>
            <person name="Hadjifrangiskou M."/>
        </authorList>
    </citation>
    <scope>NUCLEOTIDE SEQUENCE [LARGE SCALE GENOMIC DNA]</scope>
    <source>
        <strain evidence="4 5">AS1053</strain>
    </source>
</reference>
<sequence length="216" mass="23375">MRSTTVKTDGDPGMHPPGAVSPNTTGATTSAPAQAQRQCGNRDIGALAFRLVILGIGIYVIVSGWNYGLSETNGEVGAGLMPFVAGCVIVLASIWDLIRSNITKPAPETDSEDDESVQLMEQYAAEETPAEGERTERQRQLAVVYVFLAMLGAIILTRVIGLLFSVTLMVFVLVVFVERRKWWQGLLAAILTFLFGYVVFSVLLQVPLPTGMLDLV</sequence>
<dbReference type="EMBL" id="JARBHI010000016">
    <property type="protein sequence ID" value="MDE1656808.1"/>
    <property type="molecule type" value="Genomic_DNA"/>
</dbReference>
<keyword evidence="2" id="KW-0812">Transmembrane</keyword>
<evidence type="ECO:0000313" key="4">
    <source>
        <dbReference type="EMBL" id="MDE1656808.1"/>
    </source>
</evidence>
<protein>
    <submittedName>
        <fullName evidence="4">Tripartite tricarboxylate transporter TctB family protein</fullName>
    </submittedName>
</protein>
<feature type="domain" description="DUF1468" evidence="3">
    <location>
        <begin position="49"/>
        <end position="209"/>
    </location>
</feature>
<keyword evidence="2" id="KW-1133">Transmembrane helix</keyword>
<gene>
    <name evidence="4" type="ORF">PWJ81_06965</name>
</gene>
<feature type="transmembrane region" description="Helical" evidence="2">
    <location>
        <begin position="79"/>
        <end position="98"/>
    </location>
</feature>
<dbReference type="Pfam" id="PF07331">
    <property type="entry name" value="TctB"/>
    <property type="match status" value="1"/>
</dbReference>
<feature type="compositionally biased region" description="Polar residues" evidence="1">
    <location>
        <begin position="21"/>
        <end position="36"/>
    </location>
</feature>
<feature type="transmembrane region" description="Helical" evidence="2">
    <location>
        <begin position="182"/>
        <end position="204"/>
    </location>
</feature>
<evidence type="ECO:0000313" key="5">
    <source>
        <dbReference type="Proteomes" id="UP001219297"/>
    </source>
</evidence>
<evidence type="ECO:0000256" key="2">
    <source>
        <dbReference type="SAM" id="Phobius"/>
    </source>
</evidence>